<keyword evidence="3" id="KW-1185">Reference proteome</keyword>
<gene>
    <name evidence="2" type="ORF">ACFQY0_06185</name>
</gene>
<evidence type="ECO:0000259" key="1">
    <source>
        <dbReference type="SMART" id="SM00953"/>
    </source>
</evidence>
<dbReference type="Proteomes" id="UP001596472">
    <property type="component" value="Unassembled WGS sequence"/>
</dbReference>
<dbReference type="SMART" id="SM00953">
    <property type="entry name" value="RES"/>
    <property type="match status" value="1"/>
</dbReference>
<organism evidence="2 3">
    <name type="scientific">Haloferula chungangensis</name>
    <dbReference type="NCBI Taxonomy" id="1048331"/>
    <lineage>
        <taxon>Bacteria</taxon>
        <taxon>Pseudomonadati</taxon>
        <taxon>Verrucomicrobiota</taxon>
        <taxon>Verrucomicrobiia</taxon>
        <taxon>Verrucomicrobiales</taxon>
        <taxon>Verrucomicrobiaceae</taxon>
        <taxon>Haloferula</taxon>
    </lineage>
</organism>
<accession>A0ABW2L4Y4</accession>
<reference evidence="3" key="1">
    <citation type="journal article" date="2019" name="Int. J. Syst. Evol. Microbiol.">
        <title>The Global Catalogue of Microorganisms (GCM) 10K type strain sequencing project: providing services to taxonomists for standard genome sequencing and annotation.</title>
        <authorList>
            <consortium name="The Broad Institute Genomics Platform"/>
            <consortium name="The Broad Institute Genome Sequencing Center for Infectious Disease"/>
            <person name="Wu L."/>
            <person name="Ma J."/>
        </authorList>
    </citation>
    <scope>NUCLEOTIDE SEQUENCE [LARGE SCALE GENOMIC DNA]</scope>
    <source>
        <strain evidence="3">CGMCC 4.1467</strain>
    </source>
</reference>
<comment type="caution">
    <text evidence="2">The sequence shown here is derived from an EMBL/GenBank/DDBJ whole genome shotgun (WGS) entry which is preliminary data.</text>
</comment>
<feature type="domain" description="RES" evidence="1">
    <location>
        <begin position="15"/>
        <end position="136"/>
    </location>
</feature>
<proteinExistence type="predicted"/>
<dbReference type="Pfam" id="PF08808">
    <property type="entry name" value="RES"/>
    <property type="match status" value="1"/>
</dbReference>
<evidence type="ECO:0000313" key="2">
    <source>
        <dbReference type="EMBL" id="MFC7336758.1"/>
    </source>
</evidence>
<sequence>MRCYRIVRPAYAASALSGEGARLYGGRWNPPGWRCVYAAESRALAVLELLVHLTGHSRRLSYRLLTLEIGETTPSETPALPPDWSAHPAGTSSQSIGLEWLKSTQTVAMRVPSVLIPEEYNLLLNPDAAGFEKIRVIEEREFRLDLRLSVDA</sequence>
<name>A0ABW2L4Y4_9BACT</name>
<dbReference type="InterPro" id="IPR014914">
    <property type="entry name" value="RES_dom"/>
</dbReference>
<evidence type="ECO:0000313" key="3">
    <source>
        <dbReference type="Proteomes" id="UP001596472"/>
    </source>
</evidence>
<dbReference type="RefSeq" id="WP_379710381.1">
    <property type="nucleotide sequence ID" value="NZ_JBHTBS010000002.1"/>
</dbReference>
<protein>
    <submittedName>
        <fullName evidence="2">RES family NAD+ phosphorylase</fullName>
    </submittedName>
</protein>
<dbReference type="EMBL" id="JBHTBS010000002">
    <property type="protein sequence ID" value="MFC7336758.1"/>
    <property type="molecule type" value="Genomic_DNA"/>
</dbReference>